<keyword evidence="3" id="KW-0731">Sigma factor</keyword>
<dbReference type="InterPro" id="IPR036388">
    <property type="entry name" value="WH-like_DNA-bd_sf"/>
</dbReference>
<evidence type="ECO:0000259" key="6">
    <source>
        <dbReference type="Pfam" id="PF08281"/>
    </source>
</evidence>
<evidence type="ECO:0000256" key="1">
    <source>
        <dbReference type="ARBA" id="ARBA00010641"/>
    </source>
</evidence>
<dbReference type="SUPFAM" id="SSF88946">
    <property type="entry name" value="Sigma2 domain of RNA polymerase sigma factors"/>
    <property type="match status" value="1"/>
</dbReference>
<dbReference type="InterPro" id="IPR013325">
    <property type="entry name" value="RNA_pol_sigma_r2"/>
</dbReference>
<proteinExistence type="inferred from homology"/>
<dbReference type="InterPro" id="IPR013324">
    <property type="entry name" value="RNA_pol_sigma_r3/r4-like"/>
</dbReference>
<organism evidence="7 8">
    <name type="scientific">Halarcobacter mediterraneus</name>
    <dbReference type="NCBI Taxonomy" id="2023153"/>
    <lineage>
        <taxon>Bacteria</taxon>
        <taxon>Pseudomonadati</taxon>
        <taxon>Campylobacterota</taxon>
        <taxon>Epsilonproteobacteria</taxon>
        <taxon>Campylobacterales</taxon>
        <taxon>Arcobacteraceae</taxon>
        <taxon>Halarcobacter</taxon>
    </lineage>
</organism>
<dbReference type="InterPro" id="IPR014284">
    <property type="entry name" value="RNA_pol_sigma-70_dom"/>
</dbReference>
<dbReference type="GO" id="GO:0003677">
    <property type="term" value="F:DNA binding"/>
    <property type="evidence" value="ECO:0007669"/>
    <property type="project" value="InterPro"/>
</dbReference>
<dbReference type="InterPro" id="IPR039425">
    <property type="entry name" value="RNA_pol_sigma-70-like"/>
</dbReference>
<dbReference type="InterPro" id="IPR013249">
    <property type="entry name" value="RNA_pol_sigma70_r4_t2"/>
</dbReference>
<reference evidence="7 8" key="1">
    <citation type="submission" date="2017-09" db="EMBL/GenBank/DDBJ databases">
        <title>Genomics of the genus Arcobacter.</title>
        <authorList>
            <person name="Perez-Cataluna A."/>
            <person name="Figueras M.J."/>
            <person name="Salas-Masso N."/>
        </authorList>
    </citation>
    <scope>NUCLEOTIDE SEQUENCE [LARGE SCALE GENOMIC DNA]</scope>
    <source>
        <strain evidence="7 8">F156-34</strain>
    </source>
</reference>
<feature type="domain" description="RNA polymerase sigma factor 70 region 4 type 2" evidence="6">
    <location>
        <begin position="96"/>
        <end position="148"/>
    </location>
</feature>
<evidence type="ECO:0000313" key="7">
    <source>
        <dbReference type="EMBL" id="RXK13424.1"/>
    </source>
</evidence>
<dbReference type="Gene3D" id="1.10.10.10">
    <property type="entry name" value="Winged helix-like DNA-binding domain superfamily/Winged helix DNA-binding domain"/>
    <property type="match status" value="1"/>
</dbReference>
<dbReference type="OrthoDB" id="5365776at2"/>
<gene>
    <name evidence="7" type="ORF">CP965_06375</name>
</gene>
<dbReference type="GO" id="GO:0016987">
    <property type="term" value="F:sigma factor activity"/>
    <property type="evidence" value="ECO:0007669"/>
    <property type="project" value="UniProtKB-KW"/>
</dbReference>
<evidence type="ECO:0000259" key="5">
    <source>
        <dbReference type="Pfam" id="PF04542"/>
    </source>
</evidence>
<comment type="similarity">
    <text evidence="1">Belongs to the sigma-70 factor family. ECF subfamily.</text>
</comment>
<feature type="domain" description="RNA polymerase sigma-70 region 2" evidence="5">
    <location>
        <begin position="3"/>
        <end position="65"/>
    </location>
</feature>
<keyword evidence="2" id="KW-0805">Transcription regulation</keyword>
<name>A0A4V1M1E9_9BACT</name>
<evidence type="ECO:0000256" key="3">
    <source>
        <dbReference type="ARBA" id="ARBA00023082"/>
    </source>
</evidence>
<dbReference type="PANTHER" id="PTHR43133">
    <property type="entry name" value="RNA POLYMERASE ECF-TYPE SIGMA FACTO"/>
    <property type="match status" value="1"/>
</dbReference>
<dbReference type="Pfam" id="PF04542">
    <property type="entry name" value="Sigma70_r2"/>
    <property type="match status" value="1"/>
</dbReference>
<sequence length="159" mass="18615">MIEHYNELVYYIYRMVGDKEKAKDIIQEAYSRMLVIDKRTPVKNKRAFLYKLARNIAIDQARREKNASSIIYEEEEHSIPIEEQPEEQVCQANQQELLLQILATLPEKNQQAFTLHILEGFSRKEIAEKMGVSVGAVEKHIIRASEKLKEKMQRKLGIK</sequence>
<dbReference type="RefSeq" id="WP_129061246.1">
    <property type="nucleotide sequence ID" value="NZ_NXIE01000002.1"/>
</dbReference>
<evidence type="ECO:0000256" key="4">
    <source>
        <dbReference type="ARBA" id="ARBA00023163"/>
    </source>
</evidence>
<dbReference type="GO" id="GO:0006352">
    <property type="term" value="P:DNA-templated transcription initiation"/>
    <property type="evidence" value="ECO:0007669"/>
    <property type="project" value="InterPro"/>
</dbReference>
<dbReference type="InterPro" id="IPR007627">
    <property type="entry name" value="RNA_pol_sigma70_r2"/>
</dbReference>
<dbReference type="PANTHER" id="PTHR43133:SF63">
    <property type="entry name" value="RNA POLYMERASE SIGMA FACTOR FECI-RELATED"/>
    <property type="match status" value="1"/>
</dbReference>
<accession>A0A4V1M1E9</accession>
<evidence type="ECO:0000313" key="8">
    <source>
        <dbReference type="Proteomes" id="UP000289718"/>
    </source>
</evidence>
<dbReference type="SUPFAM" id="SSF88659">
    <property type="entry name" value="Sigma3 and sigma4 domains of RNA polymerase sigma factors"/>
    <property type="match status" value="1"/>
</dbReference>
<comment type="caution">
    <text evidence="7">The sequence shown here is derived from an EMBL/GenBank/DDBJ whole genome shotgun (WGS) entry which is preliminary data.</text>
</comment>
<dbReference type="NCBIfam" id="TIGR02937">
    <property type="entry name" value="sigma70-ECF"/>
    <property type="match status" value="1"/>
</dbReference>
<keyword evidence="4" id="KW-0804">Transcription</keyword>
<dbReference type="Gene3D" id="1.10.1740.10">
    <property type="match status" value="1"/>
</dbReference>
<evidence type="ECO:0000256" key="2">
    <source>
        <dbReference type="ARBA" id="ARBA00023015"/>
    </source>
</evidence>
<dbReference type="AlphaFoldDB" id="A0A4V1M1E9"/>
<protein>
    <submittedName>
        <fullName evidence="7">RNA polymerase subunit sigma</fullName>
    </submittedName>
</protein>
<dbReference type="EMBL" id="NXIE01000002">
    <property type="protein sequence ID" value="RXK13424.1"/>
    <property type="molecule type" value="Genomic_DNA"/>
</dbReference>
<keyword evidence="8" id="KW-1185">Reference proteome</keyword>
<dbReference type="CDD" id="cd06171">
    <property type="entry name" value="Sigma70_r4"/>
    <property type="match status" value="1"/>
</dbReference>
<dbReference type="Proteomes" id="UP000289718">
    <property type="component" value="Unassembled WGS sequence"/>
</dbReference>
<dbReference type="Pfam" id="PF08281">
    <property type="entry name" value="Sigma70_r4_2"/>
    <property type="match status" value="1"/>
</dbReference>